<dbReference type="CDD" id="cd06503">
    <property type="entry name" value="ATP-synt_Fo_b"/>
    <property type="match status" value="1"/>
</dbReference>
<keyword evidence="3 15" id="KW-0813">Transport</keyword>
<dbReference type="Pfam" id="PF00430">
    <property type="entry name" value="ATP-synt_B"/>
    <property type="match status" value="1"/>
</dbReference>
<comment type="subcellular location">
    <subcellularLocation>
        <location evidence="1">Cell inner membrane</location>
        <topology evidence="1">Single-pass membrane protein</topology>
    </subcellularLocation>
    <subcellularLocation>
        <location evidence="15">Cell membrane</location>
        <topology evidence="15">Single-pass membrane protein</topology>
    </subcellularLocation>
</comment>
<dbReference type="InterPro" id="IPR050059">
    <property type="entry name" value="ATP_synthase_B_chain"/>
</dbReference>
<evidence type="ECO:0000256" key="9">
    <source>
        <dbReference type="ARBA" id="ARBA00023065"/>
    </source>
</evidence>
<evidence type="ECO:0000256" key="15">
    <source>
        <dbReference type="HAMAP-Rule" id="MF_01398"/>
    </source>
</evidence>
<name>A0ABS9Z418_9HYPH</name>
<evidence type="ECO:0000256" key="1">
    <source>
        <dbReference type="ARBA" id="ARBA00004377"/>
    </source>
</evidence>
<dbReference type="RefSeq" id="WP_243066432.1">
    <property type="nucleotide sequence ID" value="NZ_JAIVFK010000020.1"/>
</dbReference>
<keyword evidence="9 15" id="KW-0406">Ion transport</keyword>
<keyword evidence="19" id="KW-1185">Reference proteome</keyword>
<keyword evidence="8 15" id="KW-1133">Transmembrane helix</keyword>
<evidence type="ECO:0000256" key="4">
    <source>
        <dbReference type="ARBA" id="ARBA00022475"/>
    </source>
</evidence>
<evidence type="ECO:0000256" key="16">
    <source>
        <dbReference type="RuleBase" id="RU003848"/>
    </source>
</evidence>
<feature type="region of interest" description="Disordered" evidence="17">
    <location>
        <begin position="1"/>
        <end position="22"/>
    </location>
</feature>
<dbReference type="Proteomes" id="UP001139104">
    <property type="component" value="Unassembled WGS sequence"/>
</dbReference>
<keyword evidence="10 15" id="KW-0472">Membrane</keyword>
<evidence type="ECO:0000256" key="2">
    <source>
        <dbReference type="ARBA" id="ARBA00005513"/>
    </source>
</evidence>
<evidence type="ECO:0000256" key="13">
    <source>
        <dbReference type="ARBA" id="ARBA00025614"/>
    </source>
</evidence>
<protein>
    <recommendedName>
        <fullName evidence="15">ATP synthase subunit b</fullName>
    </recommendedName>
    <alternativeName>
        <fullName evidence="15">ATP synthase F(0) sector subunit b</fullName>
    </alternativeName>
    <alternativeName>
        <fullName evidence="15">ATPase subunit I</fullName>
    </alternativeName>
    <alternativeName>
        <fullName evidence="15">F-type ATPase subunit b</fullName>
        <shortName evidence="15">F-ATPase subunit b</shortName>
    </alternativeName>
</protein>
<evidence type="ECO:0000256" key="3">
    <source>
        <dbReference type="ARBA" id="ARBA00022448"/>
    </source>
</evidence>
<dbReference type="PANTHER" id="PTHR33445:SF1">
    <property type="entry name" value="ATP SYNTHASE SUBUNIT B"/>
    <property type="match status" value="1"/>
</dbReference>
<sequence length="184" mass="18971">MAHDAEGLHTGTMVPGAPAHEQSFPPFDPNNFAAELIWLAITFGAIYFLMSRIALPRVTKILAARKDKIDSDLAAAAKAQEDAVAAAAAHEKTLAEAKDKAQAMGQAAHAEVQAKNDARRATLESELNAKLAAAEEQIAATKTAAMANVDSIATDAAQAILQHLTGKPADPAAVAAAIAASKNG</sequence>
<dbReference type="InterPro" id="IPR002146">
    <property type="entry name" value="ATP_synth_b/b'su_bac/chlpt"/>
</dbReference>
<comment type="similarity">
    <text evidence="2 15 16">Belongs to the ATPase B chain family.</text>
</comment>
<evidence type="ECO:0000313" key="19">
    <source>
        <dbReference type="Proteomes" id="UP001139104"/>
    </source>
</evidence>
<evidence type="ECO:0000256" key="7">
    <source>
        <dbReference type="ARBA" id="ARBA00022781"/>
    </source>
</evidence>
<evidence type="ECO:0000256" key="11">
    <source>
        <dbReference type="ARBA" id="ARBA00023310"/>
    </source>
</evidence>
<keyword evidence="4 15" id="KW-1003">Cell membrane</keyword>
<evidence type="ECO:0000256" key="6">
    <source>
        <dbReference type="ARBA" id="ARBA00022692"/>
    </source>
</evidence>
<evidence type="ECO:0000256" key="14">
    <source>
        <dbReference type="ARBA" id="ARBA00025830"/>
    </source>
</evidence>
<dbReference type="PANTHER" id="PTHR33445">
    <property type="entry name" value="ATP SYNTHASE SUBUNIT B', CHLOROPLASTIC"/>
    <property type="match status" value="1"/>
</dbReference>
<organism evidence="18 19">
    <name type="scientific">Candidatus Rhodoblastus alkanivorans</name>
    <dbReference type="NCBI Taxonomy" id="2954117"/>
    <lineage>
        <taxon>Bacteria</taxon>
        <taxon>Pseudomonadati</taxon>
        <taxon>Pseudomonadota</taxon>
        <taxon>Alphaproteobacteria</taxon>
        <taxon>Hyphomicrobiales</taxon>
        <taxon>Rhodoblastaceae</taxon>
        <taxon>Rhodoblastus</taxon>
    </lineage>
</organism>
<dbReference type="EMBL" id="JAIVFP010000001">
    <property type="protein sequence ID" value="MCI4682419.1"/>
    <property type="molecule type" value="Genomic_DNA"/>
</dbReference>
<keyword evidence="5 15" id="KW-0138">CF(0)</keyword>
<reference evidence="18" key="1">
    <citation type="journal article" date="2022" name="ISME J.">
        <title>Identification of active gaseous-alkane degraders at natural gas seeps.</title>
        <authorList>
            <person name="Farhan Ul Haque M."/>
            <person name="Hernandez M."/>
            <person name="Crombie A.T."/>
            <person name="Murrell J.C."/>
        </authorList>
    </citation>
    <scope>NUCLEOTIDE SEQUENCE</scope>
    <source>
        <strain evidence="18">PC2</strain>
    </source>
</reference>
<evidence type="ECO:0000256" key="10">
    <source>
        <dbReference type="ARBA" id="ARBA00023136"/>
    </source>
</evidence>
<keyword evidence="6 15" id="KW-0812">Transmembrane</keyword>
<keyword evidence="11 15" id="KW-0066">ATP synthesis</keyword>
<comment type="function">
    <text evidence="13">Component of the F(0) channel, it forms part of the peripheral stalk, linking F(1) to F(0). The b'-subunit is a diverged and duplicated form of b found in plants and photosynthetic bacteria.</text>
</comment>
<proteinExistence type="inferred from homology"/>
<keyword evidence="7 15" id="KW-0375">Hydrogen ion transport</keyword>
<evidence type="ECO:0000256" key="12">
    <source>
        <dbReference type="ARBA" id="ARBA00025198"/>
    </source>
</evidence>
<evidence type="ECO:0000313" key="18">
    <source>
        <dbReference type="EMBL" id="MCI4682419.1"/>
    </source>
</evidence>
<evidence type="ECO:0000256" key="5">
    <source>
        <dbReference type="ARBA" id="ARBA00022547"/>
    </source>
</evidence>
<gene>
    <name evidence="15" type="primary">atpF</name>
    <name evidence="18" type="ORF">K2U94_06545</name>
</gene>
<feature type="transmembrane region" description="Helical" evidence="15">
    <location>
        <begin position="36"/>
        <end position="55"/>
    </location>
</feature>
<comment type="caution">
    <text evidence="18">The sequence shown here is derived from an EMBL/GenBank/DDBJ whole genome shotgun (WGS) entry which is preliminary data.</text>
</comment>
<comment type="subunit">
    <text evidence="14 15">F-type ATPases have 2 components, F(1) - the catalytic core - and F(0) - the membrane proton channel. F(1) has five subunits: alpha(3), beta(3), gamma(1), delta(1), epsilon(1). F(0) has three main subunits: a(1), b(2) and c(10-14). The alpha and beta chains form an alternating ring which encloses part of the gamma chain. F(1) is attached to F(0) by a central stalk formed by the gamma and epsilon chains, while a peripheral stalk is formed by the delta and b chains.</text>
</comment>
<evidence type="ECO:0000256" key="17">
    <source>
        <dbReference type="SAM" id="MobiDB-lite"/>
    </source>
</evidence>
<evidence type="ECO:0000256" key="8">
    <source>
        <dbReference type="ARBA" id="ARBA00022989"/>
    </source>
</evidence>
<accession>A0ABS9Z418</accession>
<comment type="function">
    <text evidence="12 15">F(1)F(0) ATP synthase produces ATP from ADP in the presence of a proton or sodium gradient. F-type ATPases consist of two structural domains, F(1) containing the extramembraneous catalytic core and F(0) containing the membrane proton channel, linked together by a central stalk and a peripheral stalk. During catalysis, ATP synthesis in the catalytic domain of F(1) is coupled via a rotary mechanism of the central stalk subunits to proton translocation.</text>
</comment>
<dbReference type="HAMAP" id="MF_01398">
    <property type="entry name" value="ATP_synth_b_bprime"/>
    <property type="match status" value="1"/>
</dbReference>